<keyword evidence="2" id="KW-1185">Reference proteome</keyword>
<sequence>MLPLSRFFRFLGKHHVSVSTDFYQRVDIPILHPHSIQKKCHLCPSLWYLYVSCTHYPVWCTPFNIRIPKADFTATYVTFRLSKNHKSLFKSTPIHIMSPFLRRVNGTAVRGGHLHNCLCCRRKAWRTSIFFRPGSGQTLISSSRENNPVCQSIWKLHGARQQFFRPHETGILAIPYPTCTS</sequence>
<dbReference type="AlphaFoldDB" id="A0A2H3DPL3"/>
<evidence type="ECO:0000313" key="2">
    <source>
        <dbReference type="Proteomes" id="UP000217790"/>
    </source>
</evidence>
<dbReference type="OrthoDB" id="10683002at2759"/>
<reference evidence="2" key="1">
    <citation type="journal article" date="2017" name="Nat. Ecol. Evol.">
        <title>Genome expansion and lineage-specific genetic innovations in the forest pathogenic fungi Armillaria.</title>
        <authorList>
            <person name="Sipos G."/>
            <person name="Prasanna A.N."/>
            <person name="Walter M.C."/>
            <person name="O'Connor E."/>
            <person name="Balint B."/>
            <person name="Krizsan K."/>
            <person name="Kiss B."/>
            <person name="Hess J."/>
            <person name="Varga T."/>
            <person name="Slot J."/>
            <person name="Riley R."/>
            <person name="Boka B."/>
            <person name="Rigling D."/>
            <person name="Barry K."/>
            <person name="Lee J."/>
            <person name="Mihaltcheva S."/>
            <person name="LaButti K."/>
            <person name="Lipzen A."/>
            <person name="Waldron R."/>
            <person name="Moloney N.M."/>
            <person name="Sperisen C."/>
            <person name="Kredics L."/>
            <person name="Vagvoelgyi C."/>
            <person name="Patrignani A."/>
            <person name="Fitzpatrick D."/>
            <person name="Nagy I."/>
            <person name="Doyle S."/>
            <person name="Anderson J.B."/>
            <person name="Grigoriev I.V."/>
            <person name="Gueldener U."/>
            <person name="Muensterkoetter M."/>
            <person name="Nagy L.G."/>
        </authorList>
    </citation>
    <scope>NUCLEOTIDE SEQUENCE [LARGE SCALE GENOMIC DNA]</scope>
    <source>
        <strain evidence="2">Ar21-2</strain>
    </source>
</reference>
<protein>
    <submittedName>
        <fullName evidence="1">Uncharacterized protein</fullName>
    </submittedName>
</protein>
<evidence type="ECO:0000313" key="1">
    <source>
        <dbReference type="EMBL" id="PBK93412.1"/>
    </source>
</evidence>
<organism evidence="1 2">
    <name type="scientific">Armillaria gallica</name>
    <name type="common">Bulbous honey fungus</name>
    <name type="synonym">Armillaria bulbosa</name>
    <dbReference type="NCBI Taxonomy" id="47427"/>
    <lineage>
        <taxon>Eukaryota</taxon>
        <taxon>Fungi</taxon>
        <taxon>Dikarya</taxon>
        <taxon>Basidiomycota</taxon>
        <taxon>Agaricomycotina</taxon>
        <taxon>Agaricomycetes</taxon>
        <taxon>Agaricomycetidae</taxon>
        <taxon>Agaricales</taxon>
        <taxon>Marasmiineae</taxon>
        <taxon>Physalacriaceae</taxon>
        <taxon>Armillaria</taxon>
    </lineage>
</organism>
<accession>A0A2H3DPL3</accession>
<dbReference type="EMBL" id="KZ293656">
    <property type="protein sequence ID" value="PBK93412.1"/>
    <property type="molecule type" value="Genomic_DNA"/>
</dbReference>
<proteinExistence type="predicted"/>
<dbReference type="Proteomes" id="UP000217790">
    <property type="component" value="Unassembled WGS sequence"/>
</dbReference>
<gene>
    <name evidence="1" type="ORF">ARMGADRAFT_124731</name>
</gene>
<dbReference type="InParanoid" id="A0A2H3DPL3"/>
<name>A0A2H3DPL3_ARMGA</name>